<dbReference type="RefSeq" id="WP_141585189.1">
    <property type="nucleotide sequence ID" value="NZ_SPAZ01000279.1"/>
</dbReference>
<evidence type="ECO:0000313" key="1">
    <source>
        <dbReference type="EMBL" id="TQE22717.1"/>
    </source>
</evidence>
<evidence type="ECO:0000313" key="2">
    <source>
        <dbReference type="Proteomes" id="UP000318720"/>
    </source>
</evidence>
<organism evidence="1 2">
    <name type="scientific">Streptomyces ipomoeae</name>
    <dbReference type="NCBI Taxonomy" id="103232"/>
    <lineage>
        <taxon>Bacteria</taxon>
        <taxon>Bacillati</taxon>
        <taxon>Actinomycetota</taxon>
        <taxon>Actinomycetes</taxon>
        <taxon>Kitasatosporales</taxon>
        <taxon>Streptomycetaceae</taxon>
        <taxon>Streptomyces</taxon>
    </lineage>
</organism>
<comment type="caution">
    <text evidence="1">The sequence shown here is derived from an EMBL/GenBank/DDBJ whole genome shotgun (WGS) entry which is preliminary data.</text>
</comment>
<accession>A0AAE9AWX5</accession>
<protein>
    <submittedName>
        <fullName evidence="1">Uncharacterized protein</fullName>
    </submittedName>
</protein>
<dbReference type="EMBL" id="SPAZ01000279">
    <property type="protein sequence ID" value="TQE22717.1"/>
    <property type="molecule type" value="Genomic_DNA"/>
</dbReference>
<dbReference type="Proteomes" id="UP000318720">
    <property type="component" value="Unassembled WGS sequence"/>
</dbReference>
<proteinExistence type="predicted"/>
<name>A0AAE9AWX5_9ACTN</name>
<dbReference type="AlphaFoldDB" id="A0AAE9AWX5"/>
<sequence length="254" mass="27460">MRTAHSVRDDLHMTVDFAELNRLAVPGLQALTELLVGGAADHAPASEDSRPFQVGWGMVAALHRQAAAVVVLHDQGLGHEAAPNRRLMVEYVAHLQWLVRDGDDAVDSMNKAHQHKHGGLRKAADDGGYRYDAEAADAVRDAVIPGNPSNTYNNTSNLLGRLGGGLLQSWLGETQLSHATLVAAGAFYRETDEHLELFLTPTYGIEGDPMEASPYIAFFFMFFGMVAFNELMVDKPWADELKAIGDAPGLAGAV</sequence>
<gene>
    <name evidence="1" type="ORF">Sipo8835_35575</name>
</gene>
<reference evidence="1 2" key="1">
    <citation type="submission" date="2019-03" db="EMBL/GenBank/DDBJ databases">
        <title>Comparative genomic analyses of the sweetpotato soil rot pathogen, Streptomyces ipomoeae.</title>
        <authorList>
            <person name="Ruschel Soares N."/>
            <person name="Badger J.H."/>
            <person name="Huguet-Tapia J.C."/>
            <person name="Clark C.A."/>
            <person name="Pettis G.S."/>
        </authorList>
    </citation>
    <scope>NUCLEOTIDE SEQUENCE [LARGE SCALE GENOMIC DNA]</scope>
    <source>
        <strain evidence="1 2">88-35</strain>
    </source>
</reference>